<evidence type="ECO:0000313" key="2">
    <source>
        <dbReference type="Proteomes" id="UP000236327"/>
    </source>
</evidence>
<evidence type="ECO:0008006" key="3">
    <source>
        <dbReference type="Google" id="ProtNLM"/>
    </source>
</evidence>
<accession>A0A2K2G5N3</accession>
<protein>
    <recommendedName>
        <fullName evidence="3">Phage capsid protein</fullName>
    </recommendedName>
</protein>
<dbReference type="EMBL" id="LYMM01000002">
    <property type="protein sequence ID" value="PNU06332.1"/>
    <property type="molecule type" value="Genomic_DNA"/>
</dbReference>
<dbReference type="AlphaFoldDB" id="A0A2K2G5N3"/>
<name>A0A2K2G5N3_9SPHN</name>
<sequence>MSANWRAALDRSNVLTVLAAFDPRVAGTFPLGIDVPGSDIDVLCHAPDAHAFARVVWGAFAGAQGFAMHQWAHDERAVVAGFTIAGVPFELFGSPVPVDAQMGWRHFEIERRLLDERGDDFRASVMAARRRGMKTEPAFAHVLGLEGDPYAALLRMADGASTG</sequence>
<organism evidence="1 2">
    <name type="scientific">Novosphingobium guangzhouense</name>
    <dbReference type="NCBI Taxonomy" id="1850347"/>
    <lineage>
        <taxon>Bacteria</taxon>
        <taxon>Pseudomonadati</taxon>
        <taxon>Pseudomonadota</taxon>
        <taxon>Alphaproteobacteria</taxon>
        <taxon>Sphingomonadales</taxon>
        <taxon>Sphingomonadaceae</taxon>
        <taxon>Novosphingobium</taxon>
    </lineage>
</organism>
<dbReference type="OrthoDB" id="6402248at2"/>
<evidence type="ECO:0000313" key="1">
    <source>
        <dbReference type="EMBL" id="PNU06332.1"/>
    </source>
</evidence>
<dbReference type="RefSeq" id="WP_103094273.1">
    <property type="nucleotide sequence ID" value="NZ_LYMM01000002.1"/>
</dbReference>
<dbReference type="Pfam" id="PF14091">
    <property type="entry name" value="DUF4269"/>
    <property type="match status" value="1"/>
</dbReference>
<dbReference type="InterPro" id="IPR025365">
    <property type="entry name" value="DUF4269"/>
</dbReference>
<keyword evidence="2" id="KW-1185">Reference proteome</keyword>
<reference evidence="1 2" key="1">
    <citation type="submission" date="2016-05" db="EMBL/GenBank/DDBJ databases">
        <title>Complete genome sequence of Novosphingobium guangzhouense SA925(T).</title>
        <authorList>
            <person name="Sha S."/>
        </authorList>
    </citation>
    <scope>NUCLEOTIDE SEQUENCE [LARGE SCALE GENOMIC DNA]</scope>
    <source>
        <strain evidence="1 2">SA925</strain>
    </source>
</reference>
<dbReference type="Proteomes" id="UP000236327">
    <property type="component" value="Unassembled WGS sequence"/>
</dbReference>
<comment type="caution">
    <text evidence="1">The sequence shown here is derived from an EMBL/GenBank/DDBJ whole genome shotgun (WGS) entry which is preliminary data.</text>
</comment>
<proteinExistence type="predicted"/>
<gene>
    <name evidence="1" type="ORF">A8V01_01910</name>
</gene>